<dbReference type="GO" id="GO:0000228">
    <property type="term" value="C:nuclear chromosome"/>
    <property type="evidence" value="ECO:0007669"/>
    <property type="project" value="InterPro"/>
</dbReference>
<dbReference type="EnsemblPlants" id="Kaladp0418s0007.1.v1.1">
    <property type="protein sequence ID" value="Kaladp0418s0007.1.v1.1"/>
    <property type="gene ID" value="Kaladp0418s0007.v1.1"/>
</dbReference>
<dbReference type="Proteomes" id="UP000594263">
    <property type="component" value="Unplaced"/>
</dbReference>
<sequence length="88" mass="10439">MVFARRTVRDLKLPPTFITQISQSIQSQLNEFRAPEGQDMFPGEKMVLIKLDLRVNNTLIRDQFLWDLNNFESDPEENLMQGHEHRRP</sequence>
<evidence type="ECO:0000256" key="1">
    <source>
        <dbReference type="ARBA" id="ARBA00004123"/>
    </source>
</evidence>
<evidence type="ECO:0000256" key="3">
    <source>
        <dbReference type="ARBA" id="ARBA00023015"/>
    </source>
</evidence>
<evidence type="ECO:0000313" key="7">
    <source>
        <dbReference type="Proteomes" id="UP000594263"/>
    </source>
</evidence>
<comment type="subcellular location">
    <subcellularLocation>
        <location evidence="1">Nucleus</location>
    </subcellularLocation>
</comment>
<reference evidence="6" key="1">
    <citation type="submission" date="2021-01" db="UniProtKB">
        <authorList>
            <consortium name="EnsemblPlants"/>
        </authorList>
    </citation>
    <scope>IDENTIFICATION</scope>
</reference>
<evidence type="ECO:0000256" key="4">
    <source>
        <dbReference type="ARBA" id="ARBA00023163"/>
    </source>
</evidence>
<evidence type="ECO:0000256" key="5">
    <source>
        <dbReference type="ARBA" id="ARBA00023242"/>
    </source>
</evidence>
<organism evidence="6 7">
    <name type="scientific">Kalanchoe fedtschenkoi</name>
    <name type="common">Lavender scallops</name>
    <name type="synonym">South American air plant</name>
    <dbReference type="NCBI Taxonomy" id="63787"/>
    <lineage>
        <taxon>Eukaryota</taxon>
        <taxon>Viridiplantae</taxon>
        <taxon>Streptophyta</taxon>
        <taxon>Embryophyta</taxon>
        <taxon>Tracheophyta</taxon>
        <taxon>Spermatophyta</taxon>
        <taxon>Magnoliopsida</taxon>
        <taxon>eudicotyledons</taxon>
        <taxon>Gunneridae</taxon>
        <taxon>Pentapetalae</taxon>
        <taxon>Saxifragales</taxon>
        <taxon>Crassulaceae</taxon>
        <taxon>Kalanchoe</taxon>
    </lineage>
</organism>
<name>A0A7N1A5Y5_KALFE</name>
<accession>A0A7N1A5Y5</accession>
<keyword evidence="3" id="KW-0805">Transcription regulation</keyword>
<protein>
    <recommendedName>
        <fullName evidence="8">Bushy growth protein</fullName>
    </recommendedName>
</protein>
<keyword evidence="7" id="KW-1185">Reference proteome</keyword>
<comment type="similarity">
    <text evidence="2">Belongs to the SNF5 family.</text>
</comment>
<dbReference type="Pfam" id="PF04855">
    <property type="entry name" value="SNF5"/>
    <property type="match status" value="1"/>
</dbReference>
<keyword evidence="4" id="KW-0804">Transcription</keyword>
<dbReference type="GO" id="GO:0006338">
    <property type="term" value="P:chromatin remodeling"/>
    <property type="evidence" value="ECO:0007669"/>
    <property type="project" value="InterPro"/>
</dbReference>
<dbReference type="InterPro" id="IPR006939">
    <property type="entry name" value="SNF5"/>
</dbReference>
<dbReference type="AlphaFoldDB" id="A0A7N1A5Y5"/>
<evidence type="ECO:0008006" key="8">
    <source>
        <dbReference type="Google" id="ProtNLM"/>
    </source>
</evidence>
<keyword evidence="5" id="KW-0539">Nucleus</keyword>
<proteinExistence type="inferred from homology"/>
<evidence type="ECO:0000313" key="6">
    <source>
        <dbReference type="EnsemblPlants" id="Kaladp0418s0007.1.v1.1"/>
    </source>
</evidence>
<evidence type="ECO:0000256" key="2">
    <source>
        <dbReference type="ARBA" id="ARBA00010239"/>
    </source>
</evidence>
<dbReference type="Gramene" id="Kaladp0418s0007.1.v1.1">
    <property type="protein sequence ID" value="Kaladp0418s0007.1.v1.1"/>
    <property type="gene ID" value="Kaladp0418s0007.v1.1"/>
</dbReference>
<dbReference type="PANTHER" id="PTHR10019">
    <property type="entry name" value="SNF5"/>
    <property type="match status" value="1"/>
</dbReference>